<reference evidence="1 2" key="1">
    <citation type="submission" date="2024-04" db="EMBL/GenBank/DDBJ databases">
        <authorList>
            <person name="Fracassetti M."/>
        </authorList>
    </citation>
    <scope>NUCLEOTIDE SEQUENCE [LARGE SCALE GENOMIC DNA]</scope>
</reference>
<gene>
    <name evidence="1" type="ORF">LTRI10_LOCUS28807</name>
</gene>
<sequence length="97" mass="11253">MAQFFGSFQHQKRGDSEQERYLADGVPRYLHRLVDDTENTLIELRNDDDRKPWESQHEVGSHELMDLRKYTSAAGDGRSLRRTSVVGIVGGRLVWKH</sequence>
<keyword evidence="2" id="KW-1185">Reference proteome</keyword>
<dbReference type="AlphaFoldDB" id="A0AAV2EPH2"/>
<dbReference type="Proteomes" id="UP001497516">
    <property type="component" value="Chromosome 5"/>
</dbReference>
<proteinExistence type="predicted"/>
<dbReference type="EMBL" id="OZ034818">
    <property type="protein sequence ID" value="CAL1387851.1"/>
    <property type="molecule type" value="Genomic_DNA"/>
</dbReference>
<accession>A0AAV2EPH2</accession>
<name>A0AAV2EPH2_9ROSI</name>
<organism evidence="1 2">
    <name type="scientific">Linum trigynum</name>
    <dbReference type="NCBI Taxonomy" id="586398"/>
    <lineage>
        <taxon>Eukaryota</taxon>
        <taxon>Viridiplantae</taxon>
        <taxon>Streptophyta</taxon>
        <taxon>Embryophyta</taxon>
        <taxon>Tracheophyta</taxon>
        <taxon>Spermatophyta</taxon>
        <taxon>Magnoliopsida</taxon>
        <taxon>eudicotyledons</taxon>
        <taxon>Gunneridae</taxon>
        <taxon>Pentapetalae</taxon>
        <taxon>rosids</taxon>
        <taxon>fabids</taxon>
        <taxon>Malpighiales</taxon>
        <taxon>Linaceae</taxon>
        <taxon>Linum</taxon>
    </lineage>
</organism>
<evidence type="ECO:0000313" key="1">
    <source>
        <dbReference type="EMBL" id="CAL1387851.1"/>
    </source>
</evidence>
<protein>
    <submittedName>
        <fullName evidence="1">Uncharacterized protein</fullName>
    </submittedName>
</protein>
<evidence type="ECO:0000313" key="2">
    <source>
        <dbReference type="Proteomes" id="UP001497516"/>
    </source>
</evidence>